<feature type="region of interest" description="Disordered" evidence="1">
    <location>
        <begin position="40"/>
        <end position="79"/>
    </location>
</feature>
<proteinExistence type="predicted"/>
<reference evidence="2" key="2">
    <citation type="submission" date="2025-05" db="UniProtKB">
        <authorList>
            <consortium name="EnsemblMetazoa"/>
        </authorList>
    </citation>
    <scope>IDENTIFICATION</scope>
</reference>
<keyword evidence="3" id="KW-1185">Reference proteome</keyword>
<reference evidence="4 5" key="1">
    <citation type="submission" date="2025-04" db="UniProtKB">
        <authorList>
            <consortium name="RefSeq"/>
        </authorList>
    </citation>
    <scope>IDENTIFICATION</scope>
    <source>
        <tissue evidence="4 5">Whole insect</tissue>
    </source>
</reference>
<accession>A0A6P7FA07</accession>
<gene>
    <name evidence="4" type="primary">LOC114326212</name>
    <name evidence="5" type="synonym">LOC114335090</name>
    <name evidence="6" type="synonym">LOC114345276</name>
</gene>
<dbReference type="EnsemblMetazoa" id="XM_050647023.1">
    <property type="protein sequence ID" value="XP_050502980.1"/>
    <property type="gene ID" value="LOC126882214"/>
</dbReference>
<dbReference type="RefSeq" id="XP_028130305.1">
    <property type="nucleotide sequence ID" value="XM_028274504.1"/>
</dbReference>
<evidence type="ECO:0000313" key="6">
    <source>
        <dbReference type="RefSeq" id="XP_028151898.1"/>
    </source>
</evidence>
<dbReference type="RefSeq" id="XP_028141049.1">
    <property type="nucleotide sequence ID" value="XM_028285248.1"/>
</dbReference>
<protein>
    <submittedName>
        <fullName evidence="4">Uncharacterized protein LOC114326212</fullName>
    </submittedName>
    <submittedName>
        <fullName evidence="5">Uncharacterized protein LOC114335090</fullName>
    </submittedName>
    <submittedName>
        <fullName evidence="6">Uncharacterized protein LOC114345276</fullName>
    </submittedName>
</protein>
<name>A0A6P7FA07_DIAVI</name>
<evidence type="ECO:0000313" key="2">
    <source>
        <dbReference type="EnsemblMetazoa" id="XP_050502980.1"/>
    </source>
</evidence>
<dbReference type="RefSeq" id="XP_028151898.1">
    <property type="nucleotide sequence ID" value="XM_028296097.1"/>
</dbReference>
<organism evidence="4">
    <name type="scientific">Diabrotica virgifera virgifera</name>
    <name type="common">western corn rootworm</name>
    <dbReference type="NCBI Taxonomy" id="50390"/>
    <lineage>
        <taxon>Eukaryota</taxon>
        <taxon>Metazoa</taxon>
        <taxon>Ecdysozoa</taxon>
        <taxon>Arthropoda</taxon>
        <taxon>Hexapoda</taxon>
        <taxon>Insecta</taxon>
        <taxon>Pterygota</taxon>
        <taxon>Neoptera</taxon>
        <taxon>Endopterygota</taxon>
        <taxon>Coleoptera</taxon>
        <taxon>Polyphaga</taxon>
        <taxon>Cucujiformia</taxon>
        <taxon>Chrysomeloidea</taxon>
        <taxon>Chrysomelidae</taxon>
        <taxon>Galerucinae</taxon>
        <taxon>Diabroticina</taxon>
        <taxon>Diabroticites</taxon>
        <taxon>Diabrotica</taxon>
    </lineage>
</organism>
<dbReference type="Proteomes" id="UP001652700">
    <property type="component" value="Unplaced"/>
</dbReference>
<evidence type="ECO:0000313" key="5">
    <source>
        <dbReference type="RefSeq" id="XP_028141049.1"/>
    </source>
</evidence>
<feature type="region of interest" description="Disordered" evidence="1">
    <location>
        <begin position="1"/>
        <end position="27"/>
    </location>
</feature>
<dbReference type="EnsemblMetazoa" id="XM_050657603.1">
    <property type="protein sequence ID" value="XP_050513560.1"/>
    <property type="gene ID" value="LOC126889357"/>
</dbReference>
<sequence length="125" mass="13693">MEDILEIPEQMTPLGTPERPGLPVTPGKDAERMLKRFHELFGTPPSPPRKQSVLESPAAPDTPTGLEAQAASTPGEPQTAEYSDLLEVVPKRLIEGGTKRYRISCNNGRKIVIKIPRGIDGIKRL</sequence>
<dbReference type="AlphaFoldDB" id="A0A6P7FA07"/>
<dbReference type="OrthoDB" id="6375767at2759"/>
<evidence type="ECO:0000313" key="3">
    <source>
        <dbReference type="Proteomes" id="UP001652700"/>
    </source>
</evidence>
<evidence type="ECO:0000313" key="4">
    <source>
        <dbReference type="RefSeq" id="XP_028130305.1"/>
    </source>
</evidence>
<evidence type="ECO:0000256" key="1">
    <source>
        <dbReference type="SAM" id="MobiDB-lite"/>
    </source>
</evidence>